<dbReference type="SUPFAM" id="SSF47226">
    <property type="entry name" value="Histidine-containing phosphotransfer domain, HPT domain"/>
    <property type="match status" value="1"/>
</dbReference>
<keyword evidence="8" id="KW-0418">Kinase</keyword>
<dbReference type="PANTHER" id="PTHR43395">
    <property type="entry name" value="SENSOR HISTIDINE KINASE CHEA"/>
    <property type="match status" value="1"/>
</dbReference>
<dbReference type="InterPro" id="IPR036890">
    <property type="entry name" value="HATPase_C_sf"/>
</dbReference>
<dbReference type="InterPro" id="IPR004105">
    <property type="entry name" value="CheA-like_dim"/>
</dbReference>
<dbReference type="Pfam" id="PF02518">
    <property type="entry name" value="HATPase_c"/>
    <property type="match status" value="1"/>
</dbReference>
<dbReference type="PANTHER" id="PTHR43395:SF10">
    <property type="entry name" value="CHEMOTAXIS PROTEIN CHEA"/>
    <property type="match status" value="1"/>
</dbReference>
<dbReference type="SUPFAM" id="SSF55874">
    <property type="entry name" value="ATPase domain of HSP90 chaperone/DNA topoisomerase II/histidine kinase"/>
    <property type="match status" value="1"/>
</dbReference>
<dbReference type="SMART" id="SM00260">
    <property type="entry name" value="CheW"/>
    <property type="match status" value="1"/>
</dbReference>
<dbReference type="InterPro" id="IPR037006">
    <property type="entry name" value="CheA-like_homodim_sf"/>
</dbReference>
<dbReference type="SMART" id="SM01231">
    <property type="entry name" value="H-kinase_dim"/>
    <property type="match status" value="1"/>
</dbReference>
<evidence type="ECO:0000256" key="8">
    <source>
        <dbReference type="ARBA" id="ARBA00022777"/>
    </source>
</evidence>
<dbReference type="PROSITE" id="PS50109">
    <property type="entry name" value="HIS_KIN"/>
    <property type="match status" value="1"/>
</dbReference>
<evidence type="ECO:0000256" key="7">
    <source>
        <dbReference type="ARBA" id="ARBA00022741"/>
    </source>
</evidence>
<dbReference type="Pfam" id="PF01627">
    <property type="entry name" value="Hpt"/>
    <property type="match status" value="1"/>
</dbReference>
<feature type="domain" description="CheW-like" evidence="14">
    <location>
        <begin position="539"/>
        <end position="670"/>
    </location>
</feature>
<protein>
    <recommendedName>
        <fullName evidence="3">Chemotaxis protein CheA</fullName>
        <ecNumber evidence="2">2.7.13.3</ecNumber>
    </recommendedName>
</protein>
<dbReference type="InterPro" id="IPR051315">
    <property type="entry name" value="Bact_Chemotaxis_CheA"/>
</dbReference>
<dbReference type="InterPro" id="IPR008207">
    <property type="entry name" value="Sig_transdc_His_kin_Hpt_dom"/>
</dbReference>
<dbReference type="InterPro" id="IPR005467">
    <property type="entry name" value="His_kinase_dom"/>
</dbReference>
<organism evidence="16 17">
    <name type="scientific">Chryseolinea lacunae</name>
    <dbReference type="NCBI Taxonomy" id="2801331"/>
    <lineage>
        <taxon>Bacteria</taxon>
        <taxon>Pseudomonadati</taxon>
        <taxon>Bacteroidota</taxon>
        <taxon>Cytophagia</taxon>
        <taxon>Cytophagales</taxon>
        <taxon>Fulvivirgaceae</taxon>
        <taxon>Chryseolinea</taxon>
    </lineage>
</organism>
<keyword evidence="10" id="KW-0902">Two-component regulatory system</keyword>
<evidence type="ECO:0000259" key="14">
    <source>
        <dbReference type="PROSITE" id="PS50851"/>
    </source>
</evidence>
<dbReference type="PRINTS" id="PR00344">
    <property type="entry name" value="BCTRLSENSOR"/>
</dbReference>
<dbReference type="Proteomes" id="UP000613030">
    <property type="component" value="Unassembled WGS sequence"/>
</dbReference>
<sequence>MDKFKAIFLAEAEELMVDLEKALLDFEQDLHNDHPVKEIFRIMHTLKGGGSMFGFEHVSSLTHDLETIYDGIREKKITPTKEILEVTLTTVDHLKKILHDPMLEEREHQLQQEIQRNKIKALLGDVKVVVAVAPEKPKELSTYYVLIEPIATIFKNGTNPLYLVDDVTALGEAFVMPDLSAIPTWAELQGDVCYTQFEIALATERPASEINDVFIFAEELCKVTVQLLAQENLLAHPAFLQPLQQKSLHAPGLGYDGMKALADALRTTAEDENTNAAKVNTKTTTGEKRKETSIRVSSDKLEELMNLVSELVTSQAQLSMIAGSNTIAALAGLSENMEKITRRLRDNAFSICLVPIETLVTRFQRLVRDLSKDLQKEISFTASGTETELDKSIIDTLSDPLLHIIRNSLDHGIESPSERLKNNKPAKGTIHLHAFHAGTHVYIQLKDDGKGIDPEKIRKKAIERGLLSPQATPSQKEILDFIFAAGFSTAEKITDVSGRGVGMDVVRRNIEAIHGEVSIESELGKGTIITLKLPLTLSIIDGMRVRVGNSDYIIPLSYVEKCFEMPTAKIKAEVIQRHVLDGELLPVINLHEAFHEPAPDQPITQIIKLKYAQFPVAITIDAIVGEYQAVMKPLGDLYQGQDEFSGATILGDGSVALVIDTDKLVHQLIVQQEKSLSYSH</sequence>
<comment type="caution">
    <text evidence="16">The sequence shown here is derived from an EMBL/GenBank/DDBJ whole genome shotgun (WGS) entry which is preliminary data.</text>
</comment>
<evidence type="ECO:0000259" key="15">
    <source>
        <dbReference type="PROSITE" id="PS50894"/>
    </source>
</evidence>
<reference evidence="16 17" key="1">
    <citation type="submission" date="2021-01" db="EMBL/GenBank/DDBJ databases">
        <title>Chryseolinea sp. Jin1 Genome sequencing and assembly.</title>
        <authorList>
            <person name="Kim I."/>
        </authorList>
    </citation>
    <scope>NUCLEOTIDE SEQUENCE [LARGE SCALE GENOMIC DNA]</scope>
    <source>
        <strain evidence="16 17">Jin1</strain>
    </source>
</reference>
<keyword evidence="5 12" id="KW-0597">Phosphoprotein</keyword>
<dbReference type="SMART" id="SM00387">
    <property type="entry name" value="HATPase_c"/>
    <property type="match status" value="1"/>
</dbReference>
<dbReference type="PROSITE" id="PS50894">
    <property type="entry name" value="HPT"/>
    <property type="match status" value="1"/>
</dbReference>
<evidence type="ECO:0000256" key="6">
    <source>
        <dbReference type="ARBA" id="ARBA00022679"/>
    </source>
</evidence>
<keyword evidence="7" id="KW-0547">Nucleotide-binding</keyword>
<dbReference type="CDD" id="cd16916">
    <property type="entry name" value="HATPase_CheA-like"/>
    <property type="match status" value="1"/>
</dbReference>
<evidence type="ECO:0000256" key="1">
    <source>
        <dbReference type="ARBA" id="ARBA00000085"/>
    </source>
</evidence>
<comment type="function">
    <text evidence="11">Involved in the transmission of sensory signals from the chemoreceptors to the flagellar motors. CheA is autophosphorylated; it can transfer its phosphate group to either CheB or CheY.</text>
</comment>
<evidence type="ECO:0000256" key="9">
    <source>
        <dbReference type="ARBA" id="ARBA00022840"/>
    </source>
</evidence>
<dbReference type="Pfam" id="PF01584">
    <property type="entry name" value="CheW"/>
    <property type="match status" value="1"/>
</dbReference>
<dbReference type="InterPro" id="IPR004358">
    <property type="entry name" value="Sig_transdc_His_kin-like_C"/>
</dbReference>
<feature type="modified residue" description="Phosphohistidine" evidence="12">
    <location>
        <position position="44"/>
    </location>
</feature>
<keyword evidence="6" id="KW-0808">Transferase</keyword>
<feature type="domain" description="HPt" evidence="15">
    <location>
        <begin position="1"/>
        <end position="101"/>
    </location>
</feature>
<dbReference type="Pfam" id="PF02895">
    <property type="entry name" value="H-kinase_dim"/>
    <property type="match status" value="1"/>
</dbReference>
<dbReference type="InterPro" id="IPR036097">
    <property type="entry name" value="HisK_dim/P_sf"/>
</dbReference>
<evidence type="ECO:0000313" key="17">
    <source>
        <dbReference type="Proteomes" id="UP000613030"/>
    </source>
</evidence>
<dbReference type="InterPro" id="IPR036641">
    <property type="entry name" value="HPT_dom_sf"/>
</dbReference>
<proteinExistence type="predicted"/>
<evidence type="ECO:0000256" key="2">
    <source>
        <dbReference type="ARBA" id="ARBA00012438"/>
    </source>
</evidence>
<dbReference type="Gene3D" id="1.10.287.560">
    <property type="entry name" value="Histidine kinase CheA-like, homodimeric domain"/>
    <property type="match status" value="1"/>
</dbReference>
<evidence type="ECO:0000313" key="16">
    <source>
        <dbReference type="EMBL" id="MBL0740615.1"/>
    </source>
</evidence>
<dbReference type="PROSITE" id="PS50851">
    <property type="entry name" value="CHEW"/>
    <property type="match status" value="1"/>
</dbReference>
<dbReference type="SUPFAM" id="SSF50341">
    <property type="entry name" value="CheW-like"/>
    <property type="match status" value="1"/>
</dbReference>
<evidence type="ECO:0000256" key="10">
    <source>
        <dbReference type="ARBA" id="ARBA00023012"/>
    </source>
</evidence>
<keyword evidence="17" id="KW-1185">Reference proteome</keyword>
<keyword evidence="4" id="KW-0145">Chemotaxis</keyword>
<keyword evidence="9" id="KW-0067">ATP-binding</keyword>
<feature type="domain" description="Histidine kinase" evidence="13">
    <location>
        <begin position="260"/>
        <end position="537"/>
    </location>
</feature>
<comment type="catalytic activity">
    <reaction evidence="1">
        <text>ATP + protein L-histidine = ADP + protein N-phospho-L-histidine.</text>
        <dbReference type="EC" id="2.7.13.3"/>
    </reaction>
</comment>
<dbReference type="RefSeq" id="WP_202007941.1">
    <property type="nucleotide sequence ID" value="NZ_JAERRB010000001.1"/>
</dbReference>
<dbReference type="Gene3D" id="2.30.30.40">
    <property type="entry name" value="SH3 Domains"/>
    <property type="match status" value="1"/>
</dbReference>
<evidence type="ECO:0000256" key="12">
    <source>
        <dbReference type="PROSITE-ProRule" id="PRU00110"/>
    </source>
</evidence>
<dbReference type="SMART" id="SM00073">
    <property type="entry name" value="HPT"/>
    <property type="match status" value="1"/>
</dbReference>
<dbReference type="CDD" id="cd00088">
    <property type="entry name" value="HPT"/>
    <property type="match status" value="1"/>
</dbReference>
<name>A0ABS1KMQ9_9BACT</name>
<evidence type="ECO:0000256" key="3">
    <source>
        <dbReference type="ARBA" id="ARBA00021495"/>
    </source>
</evidence>
<evidence type="ECO:0000256" key="11">
    <source>
        <dbReference type="ARBA" id="ARBA00035100"/>
    </source>
</evidence>
<dbReference type="InterPro" id="IPR003594">
    <property type="entry name" value="HATPase_dom"/>
</dbReference>
<accession>A0ABS1KMQ9</accession>
<dbReference type="InterPro" id="IPR036061">
    <property type="entry name" value="CheW-like_dom_sf"/>
</dbReference>
<evidence type="ECO:0000256" key="5">
    <source>
        <dbReference type="ARBA" id="ARBA00022553"/>
    </source>
</evidence>
<dbReference type="SUPFAM" id="SSF47384">
    <property type="entry name" value="Homodimeric domain of signal transducing histidine kinase"/>
    <property type="match status" value="1"/>
</dbReference>
<dbReference type="Gene3D" id="3.30.565.10">
    <property type="entry name" value="Histidine kinase-like ATPase, C-terminal domain"/>
    <property type="match status" value="1"/>
</dbReference>
<dbReference type="EMBL" id="JAERRB010000001">
    <property type="protein sequence ID" value="MBL0740615.1"/>
    <property type="molecule type" value="Genomic_DNA"/>
</dbReference>
<evidence type="ECO:0000259" key="13">
    <source>
        <dbReference type="PROSITE" id="PS50109"/>
    </source>
</evidence>
<dbReference type="Gene3D" id="1.20.120.160">
    <property type="entry name" value="HPT domain"/>
    <property type="match status" value="1"/>
</dbReference>
<gene>
    <name evidence="16" type="ORF">JI741_05265</name>
</gene>
<dbReference type="InterPro" id="IPR002545">
    <property type="entry name" value="CheW-lke_dom"/>
</dbReference>
<evidence type="ECO:0000256" key="4">
    <source>
        <dbReference type="ARBA" id="ARBA00022500"/>
    </source>
</evidence>
<dbReference type="EC" id="2.7.13.3" evidence="2"/>